<feature type="domain" description="Ice-binding protein C-terminal" evidence="3">
    <location>
        <begin position="180"/>
        <end position="202"/>
    </location>
</feature>
<evidence type="ECO:0000313" key="5">
    <source>
        <dbReference type="Proteomes" id="UP000011717"/>
    </source>
</evidence>
<proteinExistence type="predicted"/>
<evidence type="ECO:0000313" key="4">
    <source>
        <dbReference type="EMBL" id="EMD84137.1"/>
    </source>
</evidence>
<dbReference type="Pfam" id="PF07589">
    <property type="entry name" value="PEP-CTERM"/>
    <property type="match status" value="1"/>
</dbReference>
<dbReference type="EMBL" id="AMRV01000001">
    <property type="protein sequence ID" value="EMD84137.1"/>
    <property type="molecule type" value="Genomic_DNA"/>
</dbReference>
<dbReference type="AlphaFoldDB" id="M2U825"/>
<dbReference type="NCBIfam" id="TIGR02595">
    <property type="entry name" value="PEP_CTERM"/>
    <property type="match status" value="1"/>
</dbReference>
<keyword evidence="5" id="KW-1185">Reference proteome</keyword>
<feature type="transmembrane region" description="Helical" evidence="1">
    <location>
        <begin position="181"/>
        <end position="199"/>
    </location>
</feature>
<evidence type="ECO:0000259" key="3">
    <source>
        <dbReference type="Pfam" id="PF07589"/>
    </source>
</evidence>
<reference evidence="4 5" key="1">
    <citation type="journal article" date="2013" name="Genome Announc.">
        <title>Draft Genome Sequence of Strain JLT2015T, Belonging to the Family Sphingomonadaceae of the Alphaproteobacteria.</title>
        <authorList>
            <person name="Tang K."/>
            <person name="Liu K."/>
            <person name="Li S."/>
            <person name="Jiao N."/>
        </authorList>
    </citation>
    <scope>NUCLEOTIDE SEQUENCE [LARGE SCALE GENOMIC DNA]</scope>
    <source>
        <strain evidence="4 5">JLT2015</strain>
    </source>
</reference>
<evidence type="ECO:0000256" key="1">
    <source>
        <dbReference type="SAM" id="Phobius"/>
    </source>
</evidence>
<organism evidence="4 5">
    <name type="scientific">Pacificimonas flava</name>
    <dbReference type="NCBI Taxonomy" id="1234595"/>
    <lineage>
        <taxon>Bacteria</taxon>
        <taxon>Pseudomonadati</taxon>
        <taxon>Pseudomonadota</taxon>
        <taxon>Alphaproteobacteria</taxon>
        <taxon>Sphingomonadales</taxon>
        <taxon>Sphingosinicellaceae</taxon>
        <taxon>Pacificimonas</taxon>
    </lineage>
</organism>
<keyword evidence="1" id="KW-1133">Transmembrane helix</keyword>
<sequence>MKNFVVSAALAFGLATSAAALPITVSGVGITTDSGGPDGLAVETDTLISTPYFVADLAVGQSAQFDLFDIWTNQATSDGSDGTIEVEIALAGLGSGSTMGLTFEDAAFGSNQGVLDFSDSETFSIFYGTGVPGRIDVTLNGGTFNFTPCGVGEVFCDLEPGRDGAYSVTATIAHVYDPSPVPAPGALALLGLGLAGLGLRRRRAA</sequence>
<keyword evidence="2" id="KW-0732">Signal</keyword>
<feature type="chain" id="PRO_5004026536" description="Ice-binding protein C-terminal domain-containing protein" evidence="2">
    <location>
        <begin position="21"/>
        <end position="205"/>
    </location>
</feature>
<dbReference type="Proteomes" id="UP000011717">
    <property type="component" value="Unassembled WGS sequence"/>
</dbReference>
<keyword evidence="1" id="KW-0812">Transmembrane</keyword>
<gene>
    <name evidence="4" type="ORF">C725_0067</name>
</gene>
<accession>M2U825</accession>
<name>M2U825_9SPHN</name>
<dbReference type="RefSeq" id="WP_008599436.1">
    <property type="nucleotide sequence ID" value="NZ_AMRV01000001.1"/>
</dbReference>
<dbReference type="InterPro" id="IPR013424">
    <property type="entry name" value="Ice-binding_C"/>
</dbReference>
<feature type="signal peptide" evidence="2">
    <location>
        <begin position="1"/>
        <end position="20"/>
    </location>
</feature>
<keyword evidence="1" id="KW-0472">Membrane</keyword>
<comment type="caution">
    <text evidence="4">The sequence shown here is derived from an EMBL/GenBank/DDBJ whole genome shotgun (WGS) entry which is preliminary data.</text>
</comment>
<dbReference type="OrthoDB" id="6363790at2"/>
<evidence type="ECO:0000256" key="2">
    <source>
        <dbReference type="SAM" id="SignalP"/>
    </source>
</evidence>
<protein>
    <recommendedName>
        <fullName evidence="3">Ice-binding protein C-terminal domain-containing protein</fullName>
    </recommendedName>
</protein>